<evidence type="ECO:0000313" key="3">
    <source>
        <dbReference type="EMBL" id="UGS38395.1"/>
    </source>
</evidence>
<dbReference type="Proteomes" id="UP001162834">
    <property type="component" value="Chromosome"/>
</dbReference>
<dbReference type="InterPro" id="IPR022409">
    <property type="entry name" value="PKD/Chitinase_dom"/>
</dbReference>
<dbReference type="Pfam" id="PF14099">
    <property type="entry name" value="Polysacc_lyase"/>
    <property type="match status" value="1"/>
</dbReference>
<dbReference type="SUPFAM" id="SSF49299">
    <property type="entry name" value="PKD domain"/>
    <property type="match status" value="1"/>
</dbReference>
<accession>A0A9E6Y1V7</accession>
<dbReference type="Gene3D" id="2.60.40.10">
    <property type="entry name" value="Immunoglobulins"/>
    <property type="match status" value="1"/>
</dbReference>
<evidence type="ECO:0000256" key="1">
    <source>
        <dbReference type="SAM" id="MobiDB-lite"/>
    </source>
</evidence>
<dbReference type="InterPro" id="IPR000601">
    <property type="entry name" value="PKD_dom"/>
</dbReference>
<evidence type="ECO:0000313" key="4">
    <source>
        <dbReference type="Proteomes" id="UP001162834"/>
    </source>
</evidence>
<keyword evidence="4" id="KW-1185">Reference proteome</keyword>
<dbReference type="AlphaFoldDB" id="A0A9E6Y1V7"/>
<dbReference type="KEGG" id="sbae:DSM104329_04821"/>
<dbReference type="GO" id="GO:0005975">
    <property type="term" value="P:carbohydrate metabolic process"/>
    <property type="evidence" value="ECO:0007669"/>
    <property type="project" value="UniProtKB-ARBA"/>
</dbReference>
<dbReference type="SMART" id="SM00089">
    <property type="entry name" value="PKD"/>
    <property type="match status" value="1"/>
</dbReference>
<gene>
    <name evidence="3" type="ORF">DSM104329_04821</name>
</gene>
<dbReference type="Pfam" id="PF18911">
    <property type="entry name" value="PKD_4"/>
    <property type="match status" value="1"/>
</dbReference>
<dbReference type="InterPro" id="IPR025975">
    <property type="entry name" value="Polysacc_lyase"/>
</dbReference>
<sequence length="376" mass="39973">MPASAQASAIFNGDFEPGNMSQWAVVQNCATTRNTAYSAATQPTWPAPVSGTFANRTQAAYTDHWTGPGNQACDTSSGSRRAQQGSTNILAPNTTVWEGFWTYVPTNFNAGIDGSPDRWFVMQEDFGAPFSGPPPYSFDIGNVNGVQSFMLDKVGCGGGCQTTAWSKPIAKGAWHHFVVQKRISADDTTAGGSHKLWFDNVQQTFTAGTRSADYLTAYGRTLATNASENYRFYLNTYFGKSVPTISAIPTLYFDGARVGTTRADADLPASAPAPAPAPQAAFTWTPAYPLAGSVVQFDASTSKNAASYSWSMDGLTTLTGVKPTFTFKNAGTKKVTLTVTAAGGATSSISRDVVVSQWPTSNDPLPNSVRQNDTTS</sequence>
<reference evidence="3" key="1">
    <citation type="journal article" date="2022" name="Int. J. Syst. Evol. Microbiol.">
        <title>Pseudomonas aegrilactucae sp. nov. and Pseudomonas morbosilactucae sp. nov., pathogens causing bacterial rot of lettuce in Japan.</title>
        <authorList>
            <person name="Sawada H."/>
            <person name="Fujikawa T."/>
            <person name="Satou M."/>
        </authorList>
    </citation>
    <scope>NUCLEOTIDE SEQUENCE</scope>
    <source>
        <strain evidence="3">0166_1</strain>
    </source>
</reference>
<feature type="domain" description="PKD" evidence="2">
    <location>
        <begin position="278"/>
        <end position="355"/>
    </location>
</feature>
<name>A0A9E6Y1V7_9ACTN</name>
<dbReference type="CDD" id="cd00146">
    <property type="entry name" value="PKD"/>
    <property type="match status" value="1"/>
</dbReference>
<evidence type="ECO:0000259" key="2">
    <source>
        <dbReference type="PROSITE" id="PS50093"/>
    </source>
</evidence>
<organism evidence="3 4">
    <name type="scientific">Capillimicrobium parvum</name>
    <dbReference type="NCBI Taxonomy" id="2884022"/>
    <lineage>
        <taxon>Bacteria</taxon>
        <taxon>Bacillati</taxon>
        <taxon>Actinomycetota</taxon>
        <taxon>Thermoleophilia</taxon>
        <taxon>Solirubrobacterales</taxon>
        <taxon>Capillimicrobiaceae</taxon>
        <taxon>Capillimicrobium</taxon>
    </lineage>
</organism>
<feature type="region of interest" description="Disordered" evidence="1">
    <location>
        <begin position="64"/>
        <end position="86"/>
    </location>
</feature>
<protein>
    <recommendedName>
        <fullName evidence="2">PKD domain-containing protein</fullName>
    </recommendedName>
</protein>
<dbReference type="EMBL" id="CP087164">
    <property type="protein sequence ID" value="UGS38395.1"/>
    <property type="molecule type" value="Genomic_DNA"/>
</dbReference>
<dbReference type="PROSITE" id="PS50093">
    <property type="entry name" value="PKD"/>
    <property type="match status" value="1"/>
</dbReference>
<dbReference type="InterPro" id="IPR035986">
    <property type="entry name" value="PKD_dom_sf"/>
</dbReference>
<dbReference type="InterPro" id="IPR013783">
    <property type="entry name" value="Ig-like_fold"/>
</dbReference>
<feature type="region of interest" description="Disordered" evidence="1">
    <location>
        <begin position="357"/>
        <end position="376"/>
    </location>
</feature>
<feature type="compositionally biased region" description="Polar residues" evidence="1">
    <location>
        <begin position="68"/>
        <end position="86"/>
    </location>
</feature>
<proteinExistence type="predicted"/>
<dbReference type="Gene3D" id="2.60.120.200">
    <property type="match status" value="1"/>
</dbReference>